<dbReference type="Proteomes" id="UP000604481">
    <property type="component" value="Unassembled WGS sequence"/>
</dbReference>
<dbReference type="Gene3D" id="3.30.830.10">
    <property type="entry name" value="Metalloenzyme, LuxS/M16 peptidase-like"/>
    <property type="match status" value="2"/>
</dbReference>
<reference evidence="4 5" key="1">
    <citation type="submission" date="2020-10" db="EMBL/GenBank/DDBJ databases">
        <title>The genome sequence of Chitinilyticum litopenaei 4Y14.</title>
        <authorList>
            <person name="Liu Y."/>
        </authorList>
    </citation>
    <scope>NUCLEOTIDE SEQUENCE [LARGE SCALE GENOMIC DNA]</scope>
    <source>
        <strain evidence="4 5">4Y14</strain>
    </source>
</reference>
<dbReference type="InterPro" id="IPR007863">
    <property type="entry name" value="Peptidase_M16_C"/>
</dbReference>
<protein>
    <submittedName>
        <fullName evidence="4">Insulinase family protein</fullName>
    </submittedName>
</protein>
<dbReference type="Pfam" id="PF05193">
    <property type="entry name" value="Peptidase_M16_C"/>
    <property type="match status" value="1"/>
</dbReference>
<feature type="signal peptide" evidence="2">
    <location>
        <begin position="1"/>
        <end position="28"/>
    </location>
</feature>
<evidence type="ECO:0000313" key="5">
    <source>
        <dbReference type="Proteomes" id="UP000604481"/>
    </source>
</evidence>
<accession>A0A8J7FKY8</accession>
<sequence>MAAKPILPFALRGLLTMALLGSSLAAQAFPKVEHWVTELGTRVYYVPRHDLPMIDVLVAVDAGESRSPAGKEGMATLVAASILDKELQDNERTPPYQQIANSGNQISMGAGRDRATFSLRVASRTGNALAVIDILSEQLGEANFPNWMLRYRRDWLIPQLPQSAAKANATARLGQELFGNHPYSRSDRRDADSADRPGSFSMRSFHREYYRPGNISLTLVGDLSREEAEKIANQLTRRLPRGEPAAALPEFQPAERTNSTITVERAGSQSQILLGIPLALRSTDPDYAALVLGNYILGGGGQRSRLMRELRLKDGLTYGVYSSLSMLRQGGSITISAKTRNDQREQFVQRLNQVLDDFARNGPTAEEFAESRKHLLLDMAQWGDTNAELLELVGELAYKDLPLDFYDRLKQQIAALDASQVQAAWNRQVRPATQLTVIQGPKD</sequence>
<dbReference type="PANTHER" id="PTHR11851">
    <property type="entry name" value="METALLOPROTEASE"/>
    <property type="match status" value="1"/>
</dbReference>
<keyword evidence="5" id="KW-1185">Reference proteome</keyword>
<proteinExistence type="predicted"/>
<evidence type="ECO:0000256" key="1">
    <source>
        <dbReference type="SAM" id="MobiDB-lite"/>
    </source>
</evidence>
<dbReference type="InterPro" id="IPR011249">
    <property type="entry name" value="Metalloenz_LuxS/M16"/>
</dbReference>
<feature type="region of interest" description="Disordered" evidence="1">
    <location>
        <begin position="178"/>
        <end position="199"/>
    </location>
</feature>
<dbReference type="PANTHER" id="PTHR11851:SF224">
    <property type="entry name" value="PROCESSING PROTEASE"/>
    <property type="match status" value="1"/>
</dbReference>
<comment type="caution">
    <text evidence="4">The sequence shown here is derived from an EMBL/GenBank/DDBJ whole genome shotgun (WGS) entry which is preliminary data.</text>
</comment>
<organism evidence="4 5">
    <name type="scientific">Chitinilyticum piscinae</name>
    <dbReference type="NCBI Taxonomy" id="2866724"/>
    <lineage>
        <taxon>Bacteria</taxon>
        <taxon>Pseudomonadati</taxon>
        <taxon>Pseudomonadota</taxon>
        <taxon>Betaproteobacteria</taxon>
        <taxon>Neisseriales</taxon>
        <taxon>Chitinibacteraceae</taxon>
        <taxon>Chitinilyticum</taxon>
    </lineage>
</organism>
<evidence type="ECO:0000256" key="2">
    <source>
        <dbReference type="SAM" id="SignalP"/>
    </source>
</evidence>
<keyword evidence="2" id="KW-0732">Signal</keyword>
<feature type="region of interest" description="Disordered" evidence="1">
    <location>
        <begin position="235"/>
        <end position="256"/>
    </location>
</feature>
<evidence type="ECO:0000259" key="3">
    <source>
        <dbReference type="Pfam" id="PF05193"/>
    </source>
</evidence>
<dbReference type="SUPFAM" id="SSF63411">
    <property type="entry name" value="LuxS/MPP-like metallohydrolase"/>
    <property type="match status" value="2"/>
</dbReference>
<dbReference type="GO" id="GO:0046872">
    <property type="term" value="F:metal ion binding"/>
    <property type="evidence" value="ECO:0007669"/>
    <property type="project" value="InterPro"/>
</dbReference>
<dbReference type="InterPro" id="IPR050361">
    <property type="entry name" value="MPP/UQCRC_Complex"/>
</dbReference>
<dbReference type="RefSeq" id="WP_194114587.1">
    <property type="nucleotide sequence ID" value="NZ_JADFUA010000001.1"/>
</dbReference>
<name>A0A8J7FKY8_9NEIS</name>
<feature type="domain" description="Peptidase M16 C-terminal" evidence="3">
    <location>
        <begin position="202"/>
        <end position="373"/>
    </location>
</feature>
<feature type="chain" id="PRO_5035303529" evidence="2">
    <location>
        <begin position="29"/>
        <end position="443"/>
    </location>
</feature>
<gene>
    <name evidence="4" type="ORF">INR99_01880</name>
</gene>
<dbReference type="AlphaFoldDB" id="A0A8J7FKY8"/>
<dbReference type="EMBL" id="JADFUA010000001">
    <property type="protein sequence ID" value="MBE9608086.1"/>
    <property type="molecule type" value="Genomic_DNA"/>
</dbReference>
<feature type="compositionally biased region" description="Basic and acidic residues" evidence="1">
    <location>
        <begin position="184"/>
        <end position="195"/>
    </location>
</feature>
<evidence type="ECO:0000313" key="4">
    <source>
        <dbReference type="EMBL" id="MBE9608086.1"/>
    </source>
</evidence>